<name>A0A832UZX0_9ARCH</name>
<keyword evidence="3 10" id="KW-0028">Amino-acid biosynthesis</keyword>
<evidence type="ECO:0000256" key="6">
    <source>
        <dbReference type="ARBA" id="ARBA00023102"/>
    </source>
</evidence>
<dbReference type="SUPFAM" id="SSF52317">
    <property type="entry name" value="Class I glutamine amidotransferase-like"/>
    <property type="match status" value="1"/>
</dbReference>
<comment type="caution">
    <text evidence="13">The sequence shown here is derived from an EMBL/GenBank/DDBJ whole genome shotgun (WGS) entry which is preliminary data.</text>
</comment>
<keyword evidence="14" id="KW-1185">Reference proteome</keyword>
<feature type="active site" description="Nucleophile" evidence="10 11">
    <location>
        <position position="83"/>
    </location>
</feature>
<dbReference type="GO" id="GO:0004359">
    <property type="term" value="F:glutaminase activity"/>
    <property type="evidence" value="ECO:0007669"/>
    <property type="project" value="UniProtKB-EC"/>
</dbReference>
<evidence type="ECO:0000256" key="3">
    <source>
        <dbReference type="ARBA" id="ARBA00022605"/>
    </source>
</evidence>
<evidence type="ECO:0000256" key="2">
    <source>
        <dbReference type="ARBA" id="ARBA00011152"/>
    </source>
</evidence>
<dbReference type="UniPathway" id="UPA00031">
    <property type="reaction ID" value="UER00010"/>
</dbReference>
<evidence type="ECO:0000256" key="5">
    <source>
        <dbReference type="ARBA" id="ARBA00022962"/>
    </source>
</evidence>
<dbReference type="HAMAP" id="MF_00278">
    <property type="entry name" value="HisH"/>
    <property type="match status" value="1"/>
</dbReference>
<dbReference type="PANTHER" id="PTHR42701">
    <property type="entry name" value="IMIDAZOLE GLYCEROL PHOSPHATE SYNTHASE SUBUNIT HISH"/>
    <property type="match status" value="1"/>
</dbReference>
<dbReference type="GO" id="GO:0016829">
    <property type="term" value="F:lyase activity"/>
    <property type="evidence" value="ECO:0007669"/>
    <property type="project" value="UniProtKB-KW"/>
</dbReference>
<dbReference type="AlphaFoldDB" id="A0A832UZX0"/>
<keyword evidence="5 10" id="KW-0315">Glutamine amidotransferase</keyword>
<evidence type="ECO:0000259" key="12">
    <source>
        <dbReference type="Pfam" id="PF00117"/>
    </source>
</evidence>
<dbReference type="InterPro" id="IPR029062">
    <property type="entry name" value="Class_I_gatase-like"/>
</dbReference>
<dbReference type="PIRSF" id="PIRSF000495">
    <property type="entry name" value="Amidotransf_hisH"/>
    <property type="match status" value="1"/>
</dbReference>
<sequence>MTEADLTIIDYGLNNLKSVSKGFEKIGRSSKVVDTPEEVLSAKCLVLPGIGAFEDGMNGLKKRGLIDPIKQKVSEGTPFLGICLGMQMLFTESEEFGLHKGLDLIKGRVIAFKPPEEMNIDWYKVPHMGWNEIITPAGSTWNGSFLEETKEETNVYFVHSFYPVPEDKGVILATTEHGKQIFASVVQKGSLVGTQFHPEKSGELGLSLLESFCDINNIGKGGAEK</sequence>
<evidence type="ECO:0000256" key="11">
    <source>
        <dbReference type="PIRSR" id="PIRSR000495-1"/>
    </source>
</evidence>
<dbReference type="GO" id="GO:0000105">
    <property type="term" value="P:L-histidine biosynthetic process"/>
    <property type="evidence" value="ECO:0007669"/>
    <property type="project" value="UniProtKB-UniRule"/>
</dbReference>
<dbReference type="InterPro" id="IPR010139">
    <property type="entry name" value="Imidazole-glycPsynth_HisH"/>
</dbReference>
<keyword evidence="7 10" id="KW-0456">Lyase</keyword>
<dbReference type="Proteomes" id="UP000604391">
    <property type="component" value="Unassembled WGS sequence"/>
</dbReference>
<evidence type="ECO:0000313" key="14">
    <source>
        <dbReference type="Proteomes" id="UP000604391"/>
    </source>
</evidence>
<evidence type="ECO:0000256" key="4">
    <source>
        <dbReference type="ARBA" id="ARBA00022801"/>
    </source>
</evidence>
<dbReference type="EC" id="3.5.1.2" evidence="10"/>
<proteinExistence type="inferred from homology"/>
<gene>
    <name evidence="10 13" type="primary">hisH</name>
    <name evidence="13" type="ORF">H1011_01665</name>
</gene>
<feature type="active site" evidence="10 11">
    <location>
        <position position="199"/>
    </location>
</feature>
<accession>A0A832UZX0</accession>
<evidence type="ECO:0000313" key="13">
    <source>
        <dbReference type="EMBL" id="HIJ99515.1"/>
    </source>
</evidence>
<organism evidence="13 14">
    <name type="scientific">Candidatus Undinarchaeum marinum</name>
    <dbReference type="NCBI Taxonomy" id="2756141"/>
    <lineage>
        <taxon>Archaea</taxon>
        <taxon>Candidatus Undinarchaeota</taxon>
        <taxon>Candidatus Undinarchaeia</taxon>
        <taxon>Candidatus Undinarchaeales</taxon>
        <taxon>Candidatus Undinarchaeaceae</taxon>
        <taxon>Candidatus Undinarchaeum</taxon>
    </lineage>
</organism>
<dbReference type="GO" id="GO:0000107">
    <property type="term" value="F:imidazoleglycerol-phosphate synthase activity"/>
    <property type="evidence" value="ECO:0007669"/>
    <property type="project" value="UniProtKB-UniRule"/>
</dbReference>
<dbReference type="Pfam" id="PF00117">
    <property type="entry name" value="GATase"/>
    <property type="match status" value="1"/>
</dbReference>
<evidence type="ECO:0000256" key="1">
    <source>
        <dbReference type="ARBA" id="ARBA00005091"/>
    </source>
</evidence>
<dbReference type="CDD" id="cd01748">
    <property type="entry name" value="GATase1_IGP_Synthase"/>
    <property type="match status" value="1"/>
</dbReference>
<comment type="subcellular location">
    <subcellularLocation>
        <location evidence="10">Cytoplasm</location>
    </subcellularLocation>
</comment>
<dbReference type="NCBIfam" id="TIGR01855">
    <property type="entry name" value="IMP_synth_hisH"/>
    <property type="match status" value="1"/>
</dbReference>
<keyword evidence="10" id="KW-0963">Cytoplasm</keyword>
<keyword evidence="6 10" id="KW-0368">Histidine biosynthesis</keyword>
<reference evidence="13 14" key="1">
    <citation type="journal article" name="Nat. Commun.">
        <title>Undinarchaeota illuminate DPANN phylogeny and the impact of gene transfer on archaeal evolution.</title>
        <authorList>
            <person name="Dombrowski N."/>
            <person name="Williams T.A."/>
            <person name="Sun J."/>
            <person name="Woodcroft B.J."/>
            <person name="Lee J.H."/>
            <person name="Minh B.Q."/>
            <person name="Rinke C."/>
            <person name="Spang A."/>
        </authorList>
    </citation>
    <scope>NUCLEOTIDE SEQUENCE [LARGE SCALE GENOMIC DNA]</scope>
    <source>
        <strain evidence="13">MAG_bin17</strain>
    </source>
</reference>
<dbReference type="PROSITE" id="PS51273">
    <property type="entry name" value="GATASE_TYPE_1"/>
    <property type="match status" value="1"/>
</dbReference>
<feature type="active site" evidence="10 11">
    <location>
        <position position="197"/>
    </location>
</feature>
<dbReference type="EMBL" id="DVAD01000009">
    <property type="protein sequence ID" value="HIJ99515.1"/>
    <property type="molecule type" value="Genomic_DNA"/>
</dbReference>
<comment type="subunit">
    <text evidence="2 10">Heterodimer of HisH and HisF.</text>
</comment>
<evidence type="ECO:0000256" key="7">
    <source>
        <dbReference type="ARBA" id="ARBA00023239"/>
    </source>
</evidence>
<dbReference type="EC" id="4.3.2.10" evidence="10"/>
<comment type="catalytic activity">
    <reaction evidence="9 10">
        <text>L-glutamine + H2O = L-glutamate + NH4(+)</text>
        <dbReference type="Rhea" id="RHEA:15889"/>
        <dbReference type="ChEBI" id="CHEBI:15377"/>
        <dbReference type="ChEBI" id="CHEBI:28938"/>
        <dbReference type="ChEBI" id="CHEBI:29985"/>
        <dbReference type="ChEBI" id="CHEBI:58359"/>
        <dbReference type="EC" id="3.5.1.2"/>
    </reaction>
</comment>
<comment type="pathway">
    <text evidence="1 10">Amino-acid biosynthesis; L-histidine biosynthesis; L-histidine from 5-phospho-alpha-D-ribose 1-diphosphate: step 5/9.</text>
</comment>
<dbReference type="GO" id="GO:0005737">
    <property type="term" value="C:cytoplasm"/>
    <property type="evidence" value="ECO:0007669"/>
    <property type="project" value="UniProtKB-SubCell"/>
</dbReference>
<comment type="catalytic activity">
    <reaction evidence="8 10">
        <text>5-[(5-phospho-1-deoxy-D-ribulos-1-ylimino)methylamino]-1-(5-phospho-beta-D-ribosyl)imidazole-4-carboxamide + L-glutamine = D-erythro-1-(imidazol-4-yl)glycerol 3-phosphate + 5-amino-1-(5-phospho-beta-D-ribosyl)imidazole-4-carboxamide + L-glutamate + H(+)</text>
        <dbReference type="Rhea" id="RHEA:24793"/>
        <dbReference type="ChEBI" id="CHEBI:15378"/>
        <dbReference type="ChEBI" id="CHEBI:29985"/>
        <dbReference type="ChEBI" id="CHEBI:58278"/>
        <dbReference type="ChEBI" id="CHEBI:58359"/>
        <dbReference type="ChEBI" id="CHEBI:58475"/>
        <dbReference type="ChEBI" id="CHEBI:58525"/>
        <dbReference type="EC" id="4.3.2.10"/>
    </reaction>
</comment>
<comment type="function">
    <text evidence="10">IGPS catalyzes the conversion of PRFAR and glutamine to IGP, AICAR and glutamate. The HisH subunit catalyzes the hydrolysis of glutamine to glutamate and ammonia as part of the synthesis of IGP and AICAR. The resulting ammonia molecule is channeled to the active site of HisF.</text>
</comment>
<evidence type="ECO:0000256" key="10">
    <source>
        <dbReference type="HAMAP-Rule" id="MF_00278"/>
    </source>
</evidence>
<dbReference type="InterPro" id="IPR017926">
    <property type="entry name" value="GATASE"/>
</dbReference>
<dbReference type="PANTHER" id="PTHR42701:SF1">
    <property type="entry name" value="IMIDAZOLE GLYCEROL PHOSPHATE SYNTHASE SUBUNIT HISH"/>
    <property type="match status" value="1"/>
</dbReference>
<keyword evidence="4 10" id="KW-0378">Hydrolase</keyword>
<dbReference type="Gene3D" id="3.40.50.880">
    <property type="match status" value="1"/>
</dbReference>
<protein>
    <recommendedName>
        <fullName evidence="10">Imidazole glycerol phosphate synthase subunit HisH</fullName>
        <ecNumber evidence="10">4.3.2.10</ecNumber>
    </recommendedName>
    <alternativeName>
        <fullName evidence="10">IGP synthase glutaminase subunit</fullName>
        <ecNumber evidence="10">3.5.1.2</ecNumber>
    </alternativeName>
    <alternativeName>
        <fullName evidence="10">IGP synthase subunit HisH</fullName>
    </alternativeName>
    <alternativeName>
        <fullName evidence="10">ImGP synthase subunit HisH</fullName>
        <shortName evidence="10">IGPS subunit HisH</shortName>
    </alternativeName>
</protein>
<evidence type="ECO:0000256" key="9">
    <source>
        <dbReference type="ARBA" id="ARBA00049534"/>
    </source>
</evidence>
<feature type="domain" description="Glutamine amidotransferase" evidence="12">
    <location>
        <begin position="8"/>
        <end position="210"/>
    </location>
</feature>
<evidence type="ECO:0000256" key="8">
    <source>
        <dbReference type="ARBA" id="ARBA00047838"/>
    </source>
</evidence>